<evidence type="ECO:0000313" key="3">
    <source>
        <dbReference type="Proteomes" id="UP000590442"/>
    </source>
</evidence>
<accession>A0A846R508</accession>
<dbReference type="EMBL" id="JAATJJ010000001">
    <property type="protein sequence ID" value="NJB71879.1"/>
    <property type="molecule type" value="Genomic_DNA"/>
</dbReference>
<name>A0A846R508_9FLAO</name>
<dbReference type="AlphaFoldDB" id="A0A846R508"/>
<feature type="signal peptide" evidence="1">
    <location>
        <begin position="1"/>
        <end position="19"/>
    </location>
</feature>
<proteinExistence type="predicted"/>
<organism evidence="2 3">
    <name type="scientific">Saonia flava</name>
    <dbReference type="NCBI Taxonomy" id="523696"/>
    <lineage>
        <taxon>Bacteria</taxon>
        <taxon>Pseudomonadati</taxon>
        <taxon>Bacteroidota</taxon>
        <taxon>Flavobacteriia</taxon>
        <taxon>Flavobacteriales</taxon>
        <taxon>Flavobacteriaceae</taxon>
        <taxon>Saonia</taxon>
    </lineage>
</organism>
<protein>
    <recommendedName>
        <fullName evidence="4">Long-chain fatty acid transport protein</fullName>
    </recommendedName>
</protein>
<dbReference type="Proteomes" id="UP000590442">
    <property type="component" value="Unassembled WGS sequence"/>
</dbReference>
<dbReference type="SUPFAM" id="SSF56935">
    <property type="entry name" value="Porins"/>
    <property type="match status" value="1"/>
</dbReference>
<evidence type="ECO:0000313" key="2">
    <source>
        <dbReference type="EMBL" id="NJB71879.1"/>
    </source>
</evidence>
<reference evidence="2 3" key="1">
    <citation type="submission" date="2020-03" db="EMBL/GenBank/DDBJ databases">
        <title>Genomic Encyclopedia of Type Strains, Phase IV (KMG-IV): sequencing the most valuable type-strain genomes for metagenomic binning, comparative biology and taxonomic classification.</title>
        <authorList>
            <person name="Goeker M."/>
        </authorList>
    </citation>
    <scope>NUCLEOTIDE SEQUENCE [LARGE SCALE GENOMIC DNA]</scope>
    <source>
        <strain evidence="2 3">DSM 29762</strain>
    </source>
</reference>
<dbReference type="Gene3D" id="2.40.160.60">
    <property type="entry name" value="Outer membrane protein transport protein (OMPP1/FadL/TodX)"/>
    <property type="match status" value="1"/>
</dbReference>
<feature type="chain" id="PRO_5032974591" description="Long-chain fatty acid transport protein" evidence="1">
    <location>
        <begin position="20"/>
        <end position="427"/>
    </location>
</feature>
<evidence type="ECO:0000256" key="1">
    <source>
        <dbReference type="SAM" id="SignalP"/>
    </source>
</evidence>
<comment type="caution">
    <text evidence="2">The sequence shown here is derived from an EMBL/GenBank/DDBJ whole genome shotgun (WGS) entry which is preliminary data.</text>
</comment>
<dbReference type="RefSeq" id="WP_167964088.1">
    <property type="nucleotide sequence ID" value="NZ_JAATJJ010000001.1"/>
</dbReference>
<keyword evidence="3" id="KW-1185">Reference proteome</keyword>
<keyword evidence="1" id="KW-0732">Signal</keyword>
<evidence type="ECO:0008006" key="4">
    <source>
        <dbReference type="Google" id="ProtNLM"/>
    </source>
</evidence>
<gene>
    <name evidence="2" type="ORF">GGR42_002341</name>
</gene>
<sequence>MIKRVLIALLCCASYGMYAQNGTVSPYSYFGIGDLRTVNTVENQMMGGLGMYSDSIHLNIKNPAAYSDLKLTTYAIGLSHKELRLKSFTEKQSTSVTNLDYLSVGLPISEKGAIGFGLMPYSSVGYSLVSESENDNQRAVTNIFSGEGGLNRVYVSLGYKVAKNLGIGATANFNFGTIESQRLQSVEDVQFGTIDRRLSRINGYDFNLAANYTPKVGEKTTLYTSVMIATQSNLVSKNTQAIGSFSSSTGADIEVIDVNLDALNLRNTELKVPTTTTFGLGYGENKKWFLGAEYSTQALSSFNNDFLGADNILYQDASSFAFGAYLIPDYTSFTSYLKRVTYRAGVRLDKTGMVINNKEINNFGITFGLGLPLGARNSTIPNFSNINLGFEVGRRGTTDASLIEESYLKVNVGLTLNDKWFLKRRIN</sequence>